<dbReference type="InterPro" id="IPR027268">
    <property type="entry name" value="Peptidase_M4/M1_CTD_sf"/>
</dbReference>
<dbReference type="EMBL" id="WTYQ01000001">
    <property type="protein sequence ID" value="MXP25270.1"/>
    <property type="molecule type" value="Genomic_DNA"/>
</dbReference>
<sequence length="628" mass="69462">MFASALGLAAASLTPNAASAQQPATEADVVHGQAIQVDVDARDVQRGIFHVTETLPIASSGVLRLRYPEWLPGKHSSAGKIANLTGFDFTANGQTLSWKRDPLDVFSILVDVPAGVSSLTAKFMYLAPLERDQGRVTVAPAMLSMGWHEVSLYPAGQPVRDIQVYSSVRLPAGWTQASALEPTGDADAGNVVHFKPVSYETLVDSPLVAGSNYKRVDLGSDVYLDLFGDEPGNLDATDKQLQLHRDLVTQALKLFGVRHFDHYDFLVSMSDYLGGIGLEHHRSSEDGVPPDYFTDWDKRALNRYLLPHEFVHSWNGKHRRGADLATPDFHEPMQDSLLWVYEGQTQFWGSILAARSGLVTKDQALDMLATVAASYDQKAGRKWRPVIDTTNDPIMAHRNPAPWPSWQRSEDYYVEGMLAWLDVDMLLREKTKGKKSLDDFAKLFFGGTDGDWSVSTYRREDVVDALNTVYPYDWSTFLKQRIDDIAPHAPLDWIGQGGYRLTFDKEPNSYIAARQTNYKMADFSYSLGLSIGNNGEVSQVYWGSPAFDAKLTPGTTIVGVNGREYSADVMKTAIDDSEGSDAPIALTVKRAGRVSNVDITYHGGQLYPHLERVKGTPARLDDLLAPLK</sequence>
<proteinExistence type="predicted"/>
<dbReference type="InterPro" id="IPR001478">
    <property type="entry name" value="PDZ"/>
</dbReference>
<dbReference type="Gene3D" id="2.30.42.10">
    <property type="match status" value="1"/>
</dbReference>
<comment type="caution">
    <text evidence="3">The sequence shown here is derived from an EMBL/GenBank/DDBJ whole genome shotgun (WGS) entry which is preliminary data.</text>
</comment>
<dbReference type="AlphaFoldDB" id="A0A845A502"/>
<dbReference type="PIRSF" id="PIRSF016493">
    <property type="entry name" value="Glycyl_aminpptds"/>
    <property type="match status" value="1"/>
</dbReference>
<gene>
    <name evidence="3" type="ORF">GRI39_04320</name>
</gene>
<dbReference type="InterPro" id="IPR024191">
    <property type="entry name" value="Peptidase_M61"/>
</dbReference>
<name>A0A845A502_9SPHN</name>
<feature type="domain" description="PDZ" evidence="2">
    <location>
        <begin position="500"/>
        <end position="592"/>
    </location>
</feature>
<dbReference type="InterPro" id="IPR007963">
    <property type="entry name" value="Peptidase_M61_catalytic"/>
</dbReference>
<evidence type="ECO:0000313" key="3">
    <source>
        <dbReference type="EMBL" id="MXP25270.1"/>
    </source>
</evidence>
<dbReference type="RefSeq" id="WP_160738413.1">
    <property type="nucleotide sequence ID" value="NZ_WTYQ01000001.1"/>
</dbReference>
<dbReference type="InterPro" id="IPR036034">
    <property type="entry name" value="PDZ_sf"/>
</dbReference>
<dbReference type="PROSITE" id="PS50106">
    <property type="entry name" value="PDZ"/>
    <property type="match status" value="1"/>
</dbReference>
<evidence type="ECO:0000313" key="4">
    <source>
        <dbReference type="Proteomes" id="UP000460561"/>
    </source>
</evidence>
<keyword evidence="4" id="KW-1185">Reference proteome</keyword>
<dbReference type="Proteomes" id="UP000460561">
    <property type="component" value="Unassembled WGS sequence"/>
</dbReference>
<evidence type="ECO:0000259" key="2">
    <source>
        <dbReference type="PROSITE" id="PS50106"/>
    </source>
</evidence>
<keyword evidence="1" id="KW-0732">Signal</keyword>
<accession>A0A845A502</accession>
<protein>
    <submittedName>
        <fullName evidence="3">Peptidase M61</fullName>
    </submittedName>
</protein>
<dbReference type="Pfam" id="PF05299">
    <property type="entry name" value="Peptidase_M61"/>
    <property type="match status" value="1"/>
</dbReference>
<dbReference type="Pfam" id="PF17899">
    <property type="entry name" value="Peptidase_M61_N"/>
    <property type="match status" value="1"/>
</dbReference>
<feature type="chain" id="PRO_5032887188" evidence="1">
    <location>
        <begin position="21"/>
        <end position="628"/>
    </location>
</feature>
<feature type="signal peptide" evidence="1">
    <location>
        <begin position="1"/>
        <end position="20"/>
    </location>
</feature>
<dbReference type="OrthoDB" id="9778516at2"/>
<reference evidence="3 4" key="1">
    <citation type="submission" date="2019-12" db="EMBL/GenBank/DDBJ databases">
        <title>Genomic-based taxomic classification of the family Erythrobacteraceae.</title>
        <authorList>
            <person name="Xu L."/>
        </authorList>
    </citation>
    <scope>NUCLEOTIDE SEQUENCE [LARGE SCALE GENOMIC DNA]</scope>
    <source>
        <strain evidence="3 4">DSM 18604</strain>
    </source>
</reference>
<evidence type="ECO:0000256" key="1">
    <source>
        <dbReference type="SAM" id="SignalP"/>
    </source>
</evidence>
<dbReference type="SUPFAM" id="SSF50156">
    <property type="entry name" value="PDZ domain-like"/>
    <property type="match status" value="1"/>
</dbReference>
<dbReference type="Gene3D" id="1.10.390.10">
    <property type="entry name" value="Neutral Protease Domain 2"/>
    <property type="match status" value="1"/>
</dbReference>
<dbReference type="InterPro" id="IPR040756">
    <property type="entry name" value="Peptidase_M61_N"/>
</dbReference>
<dbReference type="Gene3D" id="2.60.40.3650">
    <property type="match status" value="1"/>
</dbReference>
<organism evidence="3 4">
    <name type="scientific">Altericroceibacterium indicum</name>
    <dbReference type="NCBI Taxonomy" id="374177"/>
    <lineage>
        <taxon>Bacteria</taxon>
        <taxon>Pseudomonadati</taxon>
        <taxon>Pseudomonadota</taxon>
        <taxon>Alphaproteobacteria</taxon>
        <taxon>Sphingomonadales</taxon>
        <taxon>Erythrobacteraceae</taxon>
        <taxon>Altericroceibacterium</taxon>
    </lineage>
</organism>